<comment type="caution">
    <text evidence="3">The sequence shown here is derived from an EMBL/GenBank/DDBJ whole genome shotgun (WGS) entry which is preliminary data.</text>
</comment>
<feature type="non-terminal residue" evidence="3">
    <location>
        <position position="1"/>
    </location>
</feature>
<evidence type="ECO:0000313" key="4">
    <source>
        <dbReference type="EMBL" id="MYL35925.1"/>
    </source>
</evidence>
<dbReference type="InterPro" id="IPR001584">
    <property type="entry name" value="Integrase_cat-core"/>
</dbReference>
<evidence type="ECO:0000313" key="5">
    <source>
        <dbReference type="EMBL" id="MYL36015.1"/>
    </source>
</evidence>
<feature type="domain" description="Integrase catalytic" evidence="1">
    <location>
        <begin position="1"/>
        <end position="25"/>
    </location>
</feature>
<dbReference type="EMBL" id="WMEQ01000025">
    <property type="protein sequence ID" value="MYL36015.1"/>
    <property type="molecule type" value="Genomic_DNA"/>
</dbReference>
<dbReference type="EMBL" id="WMEQ01000024">
    <property type="protein sequence ID" value="MYL35925.1"/>
    <property type="molecule type" value="Genomic_DNA"/>
</dbReference>
<evidence type="ECO:0000313" key="2">
    <source>
        <dbReference type="EMBL" id="MYL34045.1"/>
    </source>
</evidence>
<dbReference type="GO" id="GO:0015074">
    <property type="term" value="P:DNA integration"/>
    <property type="evidence" value="ECO:0007669"/>
    <property type="project" value="InterPro"/>
</dbReference>
<organism evidence="3 6">
    <name type="scientific">Pontibacillus yanchengensis</name>
    <dbReference type="NCBI Taxonomy" id="462910"/>
    <lineage>
        <taxon>Bacteria</taxon>
        <taxon>Bacillati</taxon>
        <taxon>Bacillota</taxon>
        <taxon>Bacilli</taxon>
        <taxon>Bacillales</taxon>
        <taxon>Bacillaceae</taxon>
        <taxon>Pontibacillus</taxon>
    </lineage>
</organism>
<dbReference type="Pfam" id="PF13333">
    <property type="entry name" value="rve_2"/>
    <property type="match status" value="1"/>
</dbReference>
<dbReference type="AlphaFoldDB" id="A0A6I5A5I2"/>
<accession>A0A6I5A5I2</accession>
<proteinExistence type="predicted"/>
<evidence type="ECO:0000259" key="1">
    <source>
        <dbReference type="Pfam" id="PF13333"/>
    </source>
</evidence>
<reference evidence="3 6" key="1">
    <citation type="submission" date="2019-11" db="EMBL/GenBank/DDBJ databases">
        <title>Genome sequences of 17 halophilic strains isolated from different environments.</title>
        <authorList>
            <person name="Furrow R.E."/>
        </authorList>
    </citation>
    <scope>NUCLEOTIDE SEQUENCE [LARGE SCALE GENOMIC DNA]</scope>
    <source>
        <strain evidence="3 6">22514_16_FS</strain>
    </source>
</reference>
<protein>
    <submittedName>
        <fullName evidence="3">IS3 family transposase</fullName>
    </submittedName>
</protein>
<evidence type="ECO:0000313" key="6">
    <source>
        <dbReference type="Proteomes" id="UP000468638"/>
    </source>
</evidence>
<dbReference type="EMBL" id="WMEQ01000019">
    <property type="protein sequence ID" value="MYL35577.1"/>
    <property type="molecule type" value="Genomic_DNA"/>
</dbReference>
<dbReference type="EMBL" id="WMEQ01000006">
    <property type="protein sequence ID" value="MYL34045.1"/>
    <property type="molecule type" value="Genomic_DNA"/>
</dbReference>
<evidence type="ECO:0000313" key="3">
    <source>
        <dbReference type="EMBL" id="MYL35577.1"/>
    </source>
</evidence>
<dbReference type="RefSeq" id="WP_160909686.1">
    <property type="nucleotide sequence ID" value="NZ_WMEQ01000006.1"/>
</dbReference>
<sequence length="27" mass="3378">YIKYYNKERIQEKLGYHSPIEFREMAA</sequence>
<name>A0A6I5A5I2_9BACI</name>
<gene>
    <name evidence="2" type="ORF">GLW05_10590</name>
    <name evidence="3" type="ORF">GLW05_18530</name>
    <name evidence="4" type="ORF">GLW05_20345</name>
    <name evidence="5" type="ORF">GLW05_20810</name>
</gene>
<dbReference type="Proteomes" id="UP000468638">
    <property type="component" value="Unassembled WGS sequence"/>
</dbReference>